<keyword evidence="2" id="KW-1133">Transmembrane helix</keyword>
<gene>
    <name evidence="3" type="ORF">GCM10015535_61170</name>
</gene>
<dbReference type="EMBL" id="BMTF01000029">
    <property type="protein sequence ID" value="GGV94872.1"/>
    <property type="molecule type" value="Genomic_DNA"/>
</dbReference>
<feature type="compositionally biased region" description="Low complexity" evidence="1">
    <location>
        <begin position="1"/>
        <end position="11"/>
    </location>
</feature>
<protein>
    <submittedName>
        <fullName evidence="3">Uncharacterized protein</fullName>
    </submittedName>
</protein>
<comment type="caution">
    <text evidence="3">The sequence shown here is derived from an EMBL/GenBank/DDBJ whole genome shotgun (WGS) entry which is preliminary data.</text>
</comment>
<proteinExistence type="predicted"/>
<sequence>MRAPHSVSAPSDAPPPPPPAPARAAHHQLVLHAFQLGAYCGGVLVFLAVLDVTGRGIWGWSGCREGPVRAAGDRRRMVVRLMVVPLMSHGRPAARNEAAPPALRRPQYRGLDGKGGNHPTEPGRVSKVPGEDDGEPICDPE</sequence>
<organism evidence="3 4">
    <name type="scientific">Streptomyces gelaticus</name>
    <dbReference type="NCBI Taxonomy" id="285446"/>
    <lineage>
        <taxon>Bacteria</taxon>
        <taxon>Bacillati</taxon>
        <taxon>Actinomycetota</taxon>
        <taxon>Actinomycetes</taxon>
        <taxon>Kitasatosporales</taxon>
        <taxon>Streptomycetaceae</taxon>
        <taxon>Streptomyces</taxon>
    </lineage>
</organism>
<name>A0ABQ2W711_9ACTN</name>
<feature type="transmembrane region" description="Helical" evidence="2">
    <location>
        <begin position="29"/>
        <end position="50"/>
    </location>
</feature>
<keyword evidence="2" id="KW-0472">Membrane</keyword>
<accession>A0ABQ2W711</accession>
<feature type="compositionally biased region" description="Acidic residues" evidence="1">
    <location>
        <begin position="131"/>
        <end position="141"/>
    </location>
</feature>
<feature type="region of interest" description="Disordered" evidence="1">
    <location>
        <begin position="90"/>
        <end position="141"/>
    </location>
</feature>
<feature type="region of interest" description="Disordered" evidence="1">
    <location>
        <begin position="1"/>
        <end position="23"/>
    </location>
</feature>
<evidence type="ECO:0000256" key="1">
    <source>
        <dbReference type="SAM" id="MobiDB-lite"/>
    </source>
</evidence>
<keyword evidence="4" id="KW-1185">Reference proteome</keyword>
<reference evidence="4" key="1">
    <citation type="journal article" date="2019" name="Int. J. Syst. Evol. Microbiol.">
        <title>The Global Catalogue of Microorganisms (GCM) 10K type strain sequencing project: providing services to taxonomists for standard genome sequencing and annotation.</title>
        <authorList>
            <consortium name="The Broad Institute Genomics Platform"/>
            <consortium name="The Broad Institute Genome Sequencing Center for Infectious Disease"/>
            <person name="Wu L."/>
            <person name="Ma J."/>
        </authorList>
    </citation>
    <scope>NUCLEOTIDE SEQUENCE [LARGE SCALE GENOMIC DNA]</scope>
    <source>
        <strain evidence="4">JCM 4376</strain>
    </source>
</reference>
<feature type="compositionally biased region" description="Pro residues" evidence="1">
    <location>
        <begin position="12"/>
        <end position="21"/>
    </location>
</feature>
<keyword evidence="2" id="KW-0812">Transmembrane</keyword>
<evidence type="ECO:0000313" key="4">
    <source>
        <dbReference type="Proteomes" id="UP000660675"/>
    </source>
</evidence>
<evidence type="ECO:0000313" key="3">
    <source>
        <dbReference type="EMBL" id="GGV94872.1"/>
    </source>
</evidence>
<feature type="compositionally biased region" description="Low complexity" evidence="1">
    <location>
        <begin position="90"/>
        <end position="105"/>
    </location>
</feature>
<dbReference type="Proteomes" id="UP000660675">
    <property type="component" value="Unassembled WGS sequence"/>
</dbReference>
<evidence type="ECO:0000256" key="2">
    <source>
        <dbReference type="SAM" id="Phobius"/>
    </source>
</evidence>